<feature type="domain" description="SD-repeat containing protein B" evidence="6">
    <location>
        <begin position="1272"/>
        <end position="1362"/>
    </location>
</feature>
<keyword evidence="3" id="KW-0732">Signal</keyword>
<comment type="caution">
    <text evidence="7">The sequence shown here is derived from an EMBL/GenBank/DDBJ whole genome shotgun (WGS) entry which is preliminary data.</text>
</comment>
<dbReference type="Pfam" id="PF17210">
    <property type="entry name" value="SdrD_B"/>
    <property type="match status" value="2"/>
</dbReference>
<evidence type="ECO:0000259" key="6">
    <source>
        <dbReference type="Pfam" id="PF17210"/>
    </source>
</evidence>
<feature type="compositionally biased region" description="Low complexity" evidence="4">
    <location>
        <begin position="1646"/>
        <end position="1657"/>
    </location>
</feature>
<dbReference type="PANTHER" id="PTHR23303">
    <property type="entry name" value="CARBOXYPEPTIDASE REGULATORY REGION-CONTAINING"/>
    <property type="match status" value="1"/>
</dbReference>
<organism evidence="7 8">
    <name type="scientific">Leucothrix pacifica</name>
    <dbReference type="NCBI Taxonomy" id="1247513"/>
    <lineage>
        <taxon>Bacteria</taxon>
        <taxon>Pseudomonadati</taxon>
        <taxon>Pseudomonadota</taxon>
        <taxon>Gammaproteobacteria</taxon>
        <taxon>Thiotrichales</taxon>
        <taxon>Thiotrichaceae</taxon>
        <taxon>Leucothrix</taxon>
    </lineage>
</organism>
<keyword evidence="5" id="KW-1133">Transmembrane helix</keyword>
<dbReference type="EMBL" id="QGKM01000056">
    <property type="protein sequence ID" value="PWQ94314.1"/>
    <property type="molecule type" value="Genomic_DNA"/>
</dbReference>
<keyword evidence="8" id="KW-1185">Reference proteome</keyword>
<dbReference type="InterPro" id="IPR013783">
    <property type="entry name" value="Ig-like_fold"/>
</dbReference>
<keyword evidence="2" id="KW-0964">Secreted</keyword>
<feature type="region of interest" description="Disordered" evidence="4">
    <location>
        <begin position="1191"/>
        <end position="1211"/>
    </location>
</feature>
<reference evidence="7 8" key="1">
    <citation type="submission" date="2018-05" db="EMBL/GenBank/DDBJ databases">
        <title>Leucothrix arctica sp. nov., isolated from Arctic seawater.</title>
        <authorList>
            <person name="Choi A."/>
            <person name="Baek K."/>
        </authorList>
    </citation>
    <scope>NUCLEOTIDE SEQUENCE [LARGE SCALE GENOMIC DNA]</scope>
    <source>
        <strain evidence="7 8">JCM 18388</strain>
    </source>
</reference>
<dbReference type="InterPro" id="IPR047589">
    <property type="entry name" value="DUF11_rpt"/>
</dbReference>
<proteinExistence type="predicted"/>
<feature type="region of interest" description="Disordered" evidence="4">
    <location>
        <begin position="1646"/>
        <end position="1682"/>
    </location>
</feature>
<feature type="domain" description="SD-repeat containing protein B" evidence="6">
    <location>
        <begin position="1103"/>
        <end position="1171"/>
    </location>
</feature>
<dbReference type="Gene3D" id="2.60.40.10">
    <property type="entry name" value="Immunoglobulins"/>
    <property type="match status" value="3"/>
</dbReference>
<dbReference type="SUPFAM" id="SSF117074">
    <property type="entry name" value="Hypothetical protein PA1324"/>
    <property type="match status" value="2"/>
</dbReference>
<dbReference type="InterPro" id="IPR033764">
    <property type="entry name" value="Sdr_B"/>
</dbReference>
<comment type="subcellular location">
    <subcellularLocation>
        <location evidence="1">Secreted</location>
    </subcellularLocation>
</comment>
<evidence type="ECO:0000256" key="3">
    <source>
        <dbReference type="ARBA" id="ARBA00022729"/>
    </source>
</evidence>
<dbReference type="GO" id="GO:0005576">
    <property type="term" value="C:extracellular region"/>
    <property type="evidence" value="ECO:0007669"/>
    <property type="project" value="UniProtKB-SubCell"/>
</dbReference>
<evidence type="ECO:0000256" key="1">
    <source>
        <dbReference type="ARBA" id="ARBA00004613"/>
    </source>
</evidence>
<accession>A0A317C6R0</accession>
<keyword evidence="5" id="KW-0812">Transmembrane</keyword>
<evidence type="ECO:0000256" key="2">
    <source>
        <dbReference type="ARBA" id="ARBA00022525"/>
    </source>
</evidence>
<dbReference type="NCBIfam" id="TIGR01451">
    <property type="entry name" value="B_ant_repeat"/>
    <property type="match status" value="1"/>
</dbReference>
<evidence type="ECO:0000256" key="5">
    <source>
        <dbReference type="SAM" id="Phobius"/>
    </source>
</evidence>
<evidence type="ECO:0000256" key="4">
    <source>
        <dbReference type="SAM" id="MobiDB-lite"/>
    </source>
</evidence>
<keyword evidence="5" id="KW-0472">Membrane</keyword>
<feature type="compositionally biased region" description="Low complexity" evidence="4">
    <location>
        <begin position="1672"/>
        <end position="1682"/>
    </location>
</feature>
<evidence type="ECO:0000313" key="8">
    <source>
        <dbReference type="Proteomes" id="UP000245539"/>
    </source>
</evidence>
<sequence>MNHYGVPTNFSLLANYKNKGMYRMFDWGLRSVGVLLLIAFSHISYATTPNINFGPLDGGLNDGTEPFGQFQTDASGTPLPCSSDTDTDMLGADCGERNRIVRTQDIVTHLWSISVNGGDASIPVGDPVLTDVVIEQTIHPSAGAVVSFESMPAACREDAGGGTNPPSSIVENADGSSTLTCNLGAFAEGQGRIFTVGVKPSGYSKNGSSYTSTQRVYSLDSDGNENATKNEYSDDRPIMISAAPAYDLIHSISTTQAIRNNNVTTMDVGQGPEKGFVAYMHYRMAAGRQTGIEQITQPITFNDVFTATKDSSAGPEFDLEFHITQCIPNPSGWGTETWGRMNIRTDRPESEHVLDSGDCTYEREDPLDPTSTSYKITIDNVDLSGTHYPTKAVGAIDLTAGPYYVMNHRVQVFIPFRSIDMTDGIAGNNTGAVYLSSLLKDFDPVSPSGVANFAGDKEPGYNGDLIDGKRSNNQLGATEFRLIPDGSFSKRNLKTTDNRVLSYTYSGTSSYHSGDGELETGQAVAGWILVYNKGTVGLNNPIACDIFDNTVGQLTDRGDVGASAGTYAFMGTYAVNGHDYRDYTIQYANIDLSGDDPLNGDGVPGSDYDVVTGRYNGNWDKQAAARCNDDSPSNGQWYTDPNDVPGGIDNVNAARAVLSDAAKAAGKTFEPGQQIRFITPIKARDRFKGGPYDGEIIPVGTVLANFGGFKSDEWSSNWTGRSYYPSPETAQVDGDRVTITRLSMTLDSHSITPYAAPANTTTTLAGNQIVWQVDTAVQSTLAEPTYAENLQIINVLPPNVSYNHSCTIDYDGGTPAGQVQYNMDVDGNPAPGYTRLVWELGDLRANTAIPPRIICTDTNPLAEDGSSVINYAEIRADNVLSSLAARSDTHTISLEQIGEIQVSKKVDVPLDDRNDDQVYTLSWSNFSAAIEIAKPVVIDILPFNGDSVLDRSPASSFSGTLELVGAPTVEWLDGSVPGGSEDAMGTWYYTVDDPTTIIVDPDNNVSNWCLEADFGTATCPADFASVTALKFISNYNLDKDGNPRQGVNATMTLRAGDSADPASGNANKSGDIYTNRFSLDSQTLPPAQFFESGNATVQIASYSIGDFVFADIDGDGKYDAEVDYPAPDGVRVNLRKPDGTLVKTTTIGLEKPARYFFNVLDSGDYYIEIPASEFQDDALLEHWTASVVLSPESDDNNETGDQHAYSTGSPLTDGIRTGLLTLSATPPVPGGIPLGNEPLGDNVAFLSDPTGDDFSNFTLDIGLIPDTYEVTGTVWNDANNNGLRENSESGIAGVTVVLHGSPWGEERCLSVDTDANGFYKFDKVMSGDYKIYESDASDAPYGYASCPPAVSDPATYISTTNNTRSITVHEADVHRQDFGDYNGIIIRGVVFDDNGMLGGNSANEIQDGGESGISGVKVEATDASGNVYDSAITKTDGSYALYVPGTATTVNVREYNASGYETTGADVGNSGGTYTASTDVISFTATPATEYTGLDFGDIRKPTFEPNHTGEIIPGNVVFYAHKFTSPASGTVSFSALGSLHQSPGWAKLLYRDSNCDGILNGAEGQSSLNTSPIAISAGESVCIIDKVYAPSNVAARDQYRVAITADFAFGGSGAGDIQLMVTDVTTAGQVVTPTLPATPAVVAEPAVPSQPAQPATPNVPATETTPEIPGTPATPATDPVPAQDAVAATPVTPELGPSRLELRKSVKNISKNTAETQTINQADPGDVLEYRVYYSNTGTGPITDLRVNDVAPAYTEFVPGSGACHLTPAGMTCSPVMGISDIHWRFTGTLTGGSSGNVSYRVKVDD</sequence>
<gene>
    <name evidence="7" type="ORF">DKW60_16895</name>
</gene>
<evidence type="ECO:0000313" key="7">
    <source>
        <dbReference type="EMBL" id="PWQ94314.1"/>
    </source>
</evidence>
<protein>
    <recommendedName>
        <fullName evidence="6">SD-repeat containing protein B domain-containing protein</fullName>
    </recommendedName>
</protein>
<dbReference type="InterPro" id="IPR051417">
    <property type="entry name" value="SDr/BOS_complex"/>
</dbReference>
<feature type="transmembrane region" description="Helical" evidence="5">
    <location>
        <begin position="27"/>
        <end position="45"/>
    </location>
</feature>
<name>A0A317C6R0_9GAMM</name>
<dbReference type="Proteomes" id="UP000245539">
    <property type="component" value="Unassembled WGS sequence"/>
</dbReference>